<evidence type="ECO:0000313" key="3">
    <source>
        <dbReference type="Proteomes" id="UP000283087"/>
    </source>
</evidence>
<reference evidence="2 3" key="1">
    <citation type="submission" date="2018-11" db="EMBL/GenBank/DDBJ databases">
        <title>The draft genome sequence of Amphritea opalescens ANRC-JH13T.</title>
        <authorList>
            <person name="Fang Z."/>
            <person name="Zhang Y."/>
            <person name="Han X."/>
        </authorList>
    </citation>
    <scope>NUCLEOTIDE SEQUENCE [LARGE SCALE GENOMIC DNA]</scope>
    <source>
        <strain evidence="2 3">ANRC-JH13</strain>
    </source>
</reference>
<keyword evidence="3" id="KW-1185">Reference proteome</keyword>
<feature type="transmembrane region" description="Helical" evidence="1">
    <location>
        <begin position="12"/>
        <end position="32"/>
    </location>
</feature>
<gene>
    <name evidence="2" type="ORF">EH243_17735</name>
</gene>
<dbReference type="PROSITE" id="PS00409">
    <property type="entry name" value="PROKAR_NTER_METHYL"/>
    <property type="match status" value="1"/>
</dbReference>
<dbReference type="InterPro" id="IPR045584">
    <property type="entry name" value="Pilin-like"/>
</dbReference>
<evidence type="ECO:0000256" key="1">
    <source>
        <dbReference type="SAM" id="Phobius"/>
    </source>
</evidence>
<organism evidence="2 3">
    <name type="scientific">Amphritea opalescens</name>
    <dbReference type="NCBI Taxonomy" id="2490544"/>
    <lineage>
        <taxon>Bacteria</taxon>
        <taxon>Pseudomonadati</taxon>
        <taxon>Pseudomonadota</taxon>
        <taxon>Gammaproteobacteria</taxon>
        <taxon>Oceanospirillales</taxon>
        <taxon>Oceanospirillaceae</taxon>
        <taxon>Amphritea</taxon>
    </lineage>
</organism>
<protein>
    <submittedName>
        <fullName evidence="2">Type IV pilin protein</fullName>
    </submittedName>
</protein>
<dbReference type="InterPro" id="IPR031982">
    <property type="entry name" value="PilE-like"/>
</dbReference>
<dbReference type="OrthoDB" id="5296638at2"/>
<keyword evidence="1" id="KW-1133">Transmembrane helix</keyword>
<dbReference type="AlphaFoldDB" id="A0A430KLX2"/>
<evidence type="ECO:0000313" key="2">
    <source>
        <dbReference type="EMBL" id="RTE64373.1"/>
    </source>
</evidence>
<dbReference type="Pfam" id="PF16732">
    <property type="entry name" value="ComP_DUS"/>
    <property type="match status" value="1"/>
</dbReference>
<accession>A0A430KLX2</accession>
<proteinExistence type="predicted"/>
<dbReference type="NCBIfam" id="TIGR02532">
    <property type="entry name" value="IV_pilin_GFxxxE"/>
    <property type="match status" value="1"/>
</dbReference>
<dbReference type="InterPro" id="IPR012902">
    <property type="entry name" value="N_methyl_site"/>
</dbReference>
<keyword evidence="1" id="KW-0472">Membrane</keyword>
<dbReference type="Pfam" id="PF07963">
    <property type="entry name" value="N_methyl"/>
    <property type="match status" value="1"/>
</dbReference>
<dbReference type="RefSeq" id="WP_126160012.1">
    <property type="nucleotide sequence ID" value="NZ_RQXW01000025.1"/>
</dbReference>
<dbReference type="GO" id="GO:0043683">
    <property type="term" value="P:type IV pilus assembly"/>
    <property type="evidence" value="ECO:0007669"/>
    <property type="project" value="InterPro"/>
</dbReference>
<dbReference type="SUPFAM" id="SSF54523">
    <property type="entry name" value="Pili subunits"/>
    <property type="match status" value="1"/>
</dbReference>
<dbReference type="EMBL" id="RQXW01000025">
    <property type="protein sequence ID" value="RTE64373.1"/>
    <property type="molecule type" value="Genomic_DNA"/>
</dbReference>
<sequence>MNSFGQPRVRGFTLIELLIAVAIVGLLAAVAYPSYMQHIQHSWRESARLCLMDMAQQMERRYAAELAYTLVDADGDGNDDLLMGSSCVSAGDMKSRYQFSGGPNKTGFSVLATPINGQASDECGSLGLDQSGNQTASGSAGAANCW</sequence>
<dbReference type="Gene3D" id="3.30.700.10">
    <property type="entry name" value="Glycoprotein, Type 4 Pilin"/>
    <property type="match status" value="1"/>
</dbReference>
<keyword evidence="1" id="KW-0812">Transmembrane</keyword>
<dbReference type="Proteomes" id="UP000283087">
    <property type="component" value="Unassembled WGS sequence"/>
</dbReference>
<name>A0A430KLX2_9GAMM</name>
<comment type="caution">
    <text evidence="2">The sequence shown here is derived from an EMBL/GenBank/DDBJ whole genome shotgun (WGS) entry which is preliminary data.</text>
</comment>